<name>A0AA86QX87_9EUKA</name>
<sequence>MPFFTAARPHIAVPANDMVSLRQEPQTCCCGEMAPLLCSALVFPLHFLLIYWKQISQLNQSANFNCIFKHQLNINKWEKVITLQNIINLLIKMFFYLVAIFIFCLKIRRRTDNGNQTPNSKFVPHTKFEFN</sequence>
<keyword evidence="1" id="KW-0812">Transmembrane</keyword>
<organism evidence="2">
    <name type="scientific">Hexamita inflata</name>
    <dbReference type="NCBI Taxonomy" id="28002"/>
    <lineage>
        <taxon>Eukaryota</taxon>
        <taxon>Metamonada</taxon>
        <taxon>Diplomonadida</taxon>
        <taxon>Hexamitidae</taxon>
        <taxon>Hexamitinae</taxon>
        <taxon>Hexamita</taxon>
    </lineage>
</organism>
<evidence type="ECO:0000256" key="1">
    <source>
        <dbReference type="SAM" id="Phobius"/>
    </source>
</evidence>
<keyword evidence="5" id="KW-1185">Reference proteome</keyword>
<reference evidence="3 5" key="2">
    <citation type="submission" date="2024-07" db="EMBL/GenBank/DDBJ databases">
        <authorList>
            <person name="Akdeniz Z."/>
        </authorList>
    </citation>
    <scope>NUCLEOTIDE SEQUENCE [LARGE SCALE GENOMIC DNA]</scope>
</reference>
<dbReference type="EMBL" id="CAXDID020000009">
    <property type="protein sequence ID" value="CAL5978940.1"/>
    <property type="molecule type" value="Genomic_DNA"/>
</dbReference>
<dbReference type="Proteomes" id="UP001642409">
    <property type="component" value="Unassembled WGS sequence"/>
</dbReference>
<gene>
    <name evidence="2" type="ORF">HINF_LOCUS50092</name>
    <name evidence="3" type="ORF">HINF_LOCUS5087</name>
    <name evidence="4" type="ORF">HINF_LOCUS63917</name>
</gene>
<feature type="transmembrane region" description="Helical" evidence="1">
    <location>
        <begin position="86"/>
        <end position="105"/>
    </location>
</feature>
<keyword evidence="1" id="KW-0472">Membrane</keyword>
<proteinExistence type="predicted"/>
<protein>
    <submittedName>
        <fullName evidence="3">Hypothetical_protein</fullName>
    </submittedName>
</protein>
<evidence type="ECO:0000313" key="3">
    <source>
        <dbReference type="EMBL" id="CAL5978940.1"/>
    </source>
</evidence>
<feature type="transmembrane region" description="Helical" evidence="1">
    <location>
        <begin position="33"/>
        <end position="52"/>
    </location>
</feature>
<comment type="caution">
    <text evidence="2">The sequence shown here is derived from an EMBL/GenBank/DDBJ whole genome shotgun (WGS) entry which is preliminary data.</text>
</comment>
<evidence type="ECO:0000313" key="4">
    <source>
        <dbReference type="EMBL" id="CAL6088006.1"/>
    </source>
</evidence>
<accession>A0AA86QX87</accession>
<dbReference type="EMBL" id="CAXDID020000405">
    <property type="protein sequence ID" value="CAL6088006.1"/>
    <property type="molecule type" value="Genomic_DNA"/>
</dbReference>
<evidence type="ECO:0000313" key="5">
    <source>
        <dbReference type="Proteomes" id="UP001642409"/>
    </source>
</evidence>
<dbReference type="AlphaFoldDB" id="A0AA86QX87"/>
<dbReference type="EMBL" id="CATOUU010000953">
    <property type="protein sequence ID" value="CAI9962447.1"/>
    <property type="molecule type" value="Genomic_DNA"/>
</dbReference>
<evidence type="ECO:0000313" key="2">
    <source>
        <dbReference type="EMBL" id="CAI9962447.1"/>
    </source>
</evidence>
<keyword evidence="1" id="KW-1133">Transmembrane helix</keyword>
<reference evidence="2" key="1">
    <citation type="submission" date="2023-06" db="EMBL/GenBank/DDBJ databases">
        <authorList>
            <person name="Kurt Z."/>
        </authorList>
    </citation>
    <scope>NUCLEOTIDE SEQUENCE</scope>
</reference>